<evidence type="ECO:0000313" key="2">
    <source>
        <dbReference type="Proteomes" id="UP000300142"/>
    </source>
</evidence>
<sequence>MWVFAHFLIYFDYLLPMIQIDKEQETDKYKREKVVLLE</sequence>
<dbReference type="Proteomes" id="UP000300142">
    <property type="component" value="Unassembled WGS sequence"/>
</dbReference>
<comment type="caution">
    <text evidence="1">The sequence shown here is derived from an EMBL/GenBank/DDBJ whole genome shotgun (WGS) entry which is preliminary data.</text>
</comment>
<dbReference type="EMBL" id="BJCE01000059">
    <property type="protein sequence ID" value="GCL37024.1"/>
    <property type="molecule type" value="Genomic_DNA"/>
</dbReference>
<organism evidence="1 2">
    <name type="scientific">Sphaerospermopsis reniformis</name>
    <dbReference type="NCBI Taxonomy" id="531300"/>
    <lineage>
        <taxon>Bacteria</taxon>
        <taxon>Bacillati</taxon>
        <taxon>Cyanobacteriota</taxon>
        <taxon>Cyanophyceae</taxon>
        <taxon>Nostocales</taxon>
        <taxon>Aphanizomenonaceae</taxon>
        <taxon>Sphaerospermopsis</taxon>
    </lineage>
</organism>
<reference evidence="2" key="1">
    <citation type="submission" date="2019-02" db="EMBL/GenBank/DDBJ databases">
        <title>Draft genome sequence of Sphaerospermopsis reniformis NIES-1949.</title>
        <authorList>
            <person name="Yamaguchi H."/>
            <person name="Suzuki S."/>
            <person name="Kawachi M."/>
        </authorList>
    </citation>
    <scope>NUCLEOTIDE SEQUENCE [LARGE SCALE GENOMIC DNA]</scope>
    <source>
        <strain evidence="2">NIES-1949</strain>
    </source>
</reference>
<evidence type="ECO:0000313" key="1">
    <source>
        <dbReference type="EMBL" id="GCL37024.1"/>
    </source>
</evidence>
<accession>A0A480A491</accession>
<protein>
    <submittedName>
        <fullName evidence="1">Uncharacterized protein</fullName>
    </submittedName>
</protein>
<dbReference type="AlphaFoldDB" id="A0A480A491"/>
<proteinExistence type="predicted"/>
<gene>
    <name evidence="1" type="ORF">SR1949_21310</name>
</gene>
<keyword evidence="2" id="KW-1185">Reference proteome</keyword>
<name>A0A480A491_9CYAN</name>